<dbReference type="EMBL" id="VLKW01000014">
    <property type="protein sequence ID" value="TWI42496.1"/>
    <property type="molecule type" value="Genomic_DNA"/>
</dbReference>
<feature type="region of interest" description="Disordered" evidence="1">
    <location>
        <begin position="139"/>
        <end position="203"/>
    </location>
</feature>
<reference evidence="2 5" key="3">
    <citation type="submission" date="2019-12" db="EMBL/GenBank/DDBJ databases">
        <title>Draft Genome Sequences of Six Type Strains of the Genus Massilia.</title>
        <authorList>
            <person name="Miess H."/>
            <person name="Frediansyah A."/>
            <person name="Goeker M."/>
            <person name="Gross H."/>
        </authorList>
    </citation>
    <scope>NUCLEOTIDE SEQUENCE [LARGE SCALE GENOMIC DNA]</scope>
    <source>
        <strain evidence="2 5">DSM 26639</strain>
    </source>
</reference>
<feature type="compositionally biased region" description="Pro residues" evidence="1">
    <location>
        <begin position="191"/>
        <end position="200"/>
    </location>
</feature>
<dbReference type="Proteomes" id="UP000315112">
    <property type="component" value="Unassembled WGS sequence"/>
</dbReference>
<dbReference type="RefSeq" id="WP_145881319.1">
    <property type="nucleotide sequence ID" value="NZ_CP046904.1"/>
</dbReference>
<dbReference type="AlphaFoldDB" id="A0A562PER9"/>
<feature type="region of interest" description="Disordered" evidence="1">
    <location>
        <begin position="65"/>
        <end position="107"/>
    </location>
</feature>
<feature type="region of interest" description="Disordered" evidence="1">
    <location>
        <begin position="287"/>
        <end position="310"/>
    </location>
</feature>
<proteinExistence type="predicted"/>
<evidence type="ECO:0000313" key="5">
    <source>
        <dbReference type="Proteomes" id="UP000437862"/>
    </source>
</evidence>
<organism evidence="3 4">
    <name type="scientific">Pseudoduganella flava</name>
    <dbReference type="NCBI Taxonomy" id="871742"/>
    <lineage>
        <taxon>Bacteria</taxon>
        <taxon>Pseudomonadati</taxon>
        <taxon>Pseudomonadota</taxon>
        <taxon>Betaproteobacteria</taxon>
        <taxon>Burkholderiales</taxon>
        <taxon>Oxalobacteraceae</taxon>
        <taxon>Telluria group</taxon>
        <taxon>Pseudoduganella</taxon>
    </lineage>
</organism>
<feature type="compositionally biased region" description="Basic residues" evidence="1">
    <location>
        <begin position="301"/>
        <end position="310"/>
    </location>
</feature>
<sequence length="310" mass="32876">MPLTLPGIAAGAATFGRQVNLGLKTAGHMLRNSSIQPHLMGMMQRLKQYEPGGLAALLARFKPSGATASTAPPLPPRPGAGATPPPLPPRPGSAATPPPLPPRRPAHPLQTRYRQAAALAAQQPPEEQEDLSKALVLRPRQQEAQVQSEAPVRRPPQDEVEDLSKALVRRPPGEVGTARPQAPATDGAVDRPPPLPPRPAQPAHAELSPVLAMALDSVRTTLEAPGLRLPAGMARQIHGMVAKGLHSLNDALGPHIAPFERLWNDAASRYGEYQWLAEAGEQNAMGLVGGQAAPGQDPHHRDRLHPGGRR</sequence>
<reference evidence="3" key="2">
    <citation type="submission" date="2019-07" db="EMBL/GenBank/DDBJ databases">
        <authorList>
            <person name="Whitman W."/>
            <person name="Huntemann M."/>
            <person name="Clum A."/>
            <person name="Pillay M."/>
            <person name="Palaniappan K."/>
            <person name="Varghese N."/>
            <person name="Mikhailova N."/>
            <person name="Stamatis D."/>
            <person name="Reddy T."/>
            <person name="Daum C."/>
            <person name="Shapiro N."/>
            <person name="Ivanova N."/>
            <person name="Kyrpides N."/>
            <person name="Woyke T."/>
        </authorList>
    </citation>
    <scope>NUCLEOTIDE SEQUENCE</scope>
    <source>
        <strain evidence="3">CGMCC 1.10685</strain>
    </source>
</reference>
<evidence type="ECO:0000313" key="3">
    <source>
        <dbReference type="EMBL" id="TWI42496.1"/>
    </source>
</evidence>
<feature type="compositionally biased region" description="Pro residues" evidence="1">
    <location>
        <begin position="72"/>
        <end position="103"/>
    </location>
</feature>
<dbReference type="Proteomes" id="UP000437862">
    <property type="component" value="Chromosome"/>
</dbReference>
<keyword evidence="5" id="KW-1185">Reference proteome</keyword>
<evidence type="ECO:0000313" key="2">
    <source>
        <dbReference type="EMBL" id="QGZ42132.1"/>
    </source>
</evidence>
<dbReference type="EMBL" id="CP046904">
    <property type="protein sequence ID" value="QGZ42132.1"/>
    <property type="molecule type" value="Genomic_DNA"/>
</dbReference>
<name>A0A562PER9_9BURK</name>
<protein>
    <submittedName>
        <fullName evidence="3">Uncharacterized protein</fullName>
    </submittedName>
</protein>
<evidence type="ECO:0000256" key="1">
    <source>
        <dbReference type="SAM" id="MobiDB-lite"/>
    </source>
</evidence>
<accession>A0A562PER9</accession>
<evidence type="ECO:0000313" key="4">
    <source>
        <dbReference type="Proteomes" id="UP000315112"/>
    </source>
</evidence>
<gene>
    <name evidence="2" type="ORF">GO485_25865</name>
    <name evidence="3" type="ORF">IP92_05472</name>
</gene>
<reference evidence="3 4" key="1">
    <citation type="journal article" date="2015" name="Stand. Genomic Sci.">
        <title>Genomic Encyclopedia of Bacterial and Archaeal Type Strains, Phase III: the genomes of soil and plant-associated and newly described type strains.</title>
        <authorList>
            <person name="Whitman W.B."/>
            <person name="Woyke T."/>
            <person name="Klenk H.P."/>
            <person name="Zhou Y."/>
            <person name="Lilburn T.G."/>
            <person name="Beck B.J."/>
            <person name="De Vos P."/>
            <person name="Vandamme P."/>
            <person name="Eisen J.A."/>
            <person name="Garrity G."/>
            <person name="Hugenholtz P."/>
            <person name="Kyrpides N.C."/>
        </authorList>
    </citation>
    <scope>NUCLEOTIDE SEQUENCE [LARGE SCALE GENOMIC DNA]</scope>
    <source>
        <strain evidence="3 4">CGMCC 1.10685</strain>
    </source>
</reference>